<dbReference type="GO" id="GO:0005096">
    <property type="term" value="F:GTPase activator activity"/>
    <property type="evidence" value="ECO:0007669"/>
    <property type="project" value="UniProtKB-KW"/>
</dbReference>
<feature type="compositionally biased region" description="Low complexity" evidence="2">
    <location>
        <begin position="191"/>
        <end position="212"/>
    </location>
</feature>
<feature type="region of interest" description="Disordered" evidence="2">
    <location>
        <begin position="343"/>
        <end position="396"/>
    </location>
</feature>
<keyword evidence="3" id="KW-0472">Membrane</keyword>
<name>A0A8J4B137_9CHLO</name>
<keyword evidence="3" id="KW-0812">Transmembrane</keyword>
<dbReference type="SMART" id="SM00164">
    <property type="entry name" value="TBC"/>
    <property type="match status" value="1"/>
</dbReference>
<feature type="domain" description="Rab-GAP TBC" evidence="4">
    <location>
        <begin position="392"/>
        <end position="640"/>
    </location>
</feature>
<accession>A0A8J4B137</accession>
<comment type="caution">
    <text evidence="5">The sequence shown here is derived from an EMBL/GenBank/DDBJ whole genome shotgun (WGS) entry which is preliminary data.</text>
</comment>
<feature type="compositionally biased region" description="Polar residues" evidence="2">
    <location>
        <begin position="343"/>
        <end position="353"/>
    </location>
</feature>
<keyword evidence="6" id="KW-1185">Reference proteome</keyword>
<sequence>MARSRRGKGKRRLKHHQQEPKEPDKGLPSSEAPNVVAQRRAGEVTHTVAAPKRSTQQAQIVTEALAPGKSPKAEITSNQSNLYEPIIARDSGVSAVSDSDGFEVLLEGLTGVNLHTATLIVQALRTPEDLSQLRRLAVSHGFVNDRIRAVVWPRLLGLRTPVTGGLKLGQLASFPPSQGGCWPREGLCARSSQVPQPQPQPQCQEPVSQSSSVREEMAQPPTAARLPRSQQSPSEGFREPLTSREVMQLNSDSGPPLYDSLCVASGSPARVCTAVDGRGEWDRDASFCCCSVSGDRIPIAPDGVGNGVITTHPTRSGNGEACACANQDANMDAGADMGKWCEQHSQQEGNSQLMGPEDLTFDPGRTGEQDEGSASRDSGRWEGSHGDRHQDGPEPWDSDWDWQQYLRWSQRPHRDSAVVEVDVARSMWGFTRDLSDQQRESRREQLKRLLNAVVAAHGGDVFYYQGLHDVASVLLMCMPGGSASQLQMLLPLAPLSLDAADPASPTSAAATQLTPHPLLRAAGLCAVASTPTTVPSAVTFEGASVVSAAAYGELLAFALLRRLVTTHLRDATRPSLEPVVQLLGLMPYLVHAADPALARHMADRDLQPFFALSWFLTWWAHELDELPAAARLFDFFLASHPLMPLYLGAVAMRSQRTSLLACEDMPELHSILMNLKLVAANSDGDYEGAGRRRSKGNGAGRTSIPLKDLLRQAEQLWLAKPPHELIPLRAVHGSLPSQQQLRQRRASGNSAAAAAAGRISGRRDGDMGDGEMTVVLTACVAHAARMEGKPALWKVPNLVPAEWPDRVGGDVAQVGQSGLGRILSRANNILGTRRSRRTLLSTALLAGVYVAAAVAIGYATLSRTTAGHH</sequence>
<feature type="region of interest" description="Disordered" evidence="2">
    <location>
        <begin position="1"/>
        <end position="56"/>
    </location>
</feature>
<protein>
    <recommendedName>
        <fullName evidence="4">Rab-GAP TBC domain-containing protein</fullName>
    </recommendedName>
</protein>
<evidence type="ECO:0000256" key="2">
    <source>
        <dbReference type="SAM" id="MobiDB-lite"/>
    </source>
</evidence>
<dbReference type="AlphaFoldDB" id="A0A8J4B137"/>
<organism evidence="5 6">
    <name type="scientific">Volvox africanus</name>
    <dbReference type="NCBI Taxonomy" id="51714"/>
    <lineage>
        <taxon>Eukaryota</taxon>
        <taxon>Viridiplantae</taxon>
        <taxon>Chlorophyta</taxon>
        <taxon>core chlorophytes</taxon>
        <taxon>Chlorophyceae</taxon>
        <taxon>CS clade</taxon>
        <taxon>Chlamydomonadales</taxon>
        <taxon>Volvocaceae</taxon>
        <taxon>Volvox</taxon>
    </lineage>
</organism>
<feature type="region of interest" description="Disordered" evidence="2">
    <location>
        <begin position="190"/>
        <end position="241"/>
    </location>
</feature>
<dbReference type="InterPro" id="IPR000195">
    <property type="entry name" value="Rab-GAP-TBC_dom"/>
</dbReference>
<dbReference type="PANTHER" id="PTHR20913:SF7">
    <property type="entry name" value="RE60063P"/>
    <property type="match status" value="1"/>
</dbReference>
<dbReference type="SUPFAM" id="SSF47923">
    <property type="entry name" value="Ypt/Rab-GAP domain of gyp1p"/>
    <property type="match status" value="2"/>
</dbReference>
<proteinExistence type="predicted"/>
<evidence type="ECO:0000313" key="5">
    <source>
        <dbReference type="EMBL" id="GIL51610.1"/>
    </source>
</evidence>
<feature type="compositionally biased region" description="Basic and acidic residues" evidence="2">
    <location>
        <begin position="365"/>
        <end position="392"/>
    </location>
</feature>
<dbReference type="GO" id="GO:0006888">
    <property type="term" value="P:endoplasmic reticulum to Golgi vesicle-mediated transport"/>
    <property type="evidence" value="ECO:0007669"/>
    <property type="project" value="TreeGrafter"/>
</dbReference>
<dbReference type="InterPro" id="IPR035969">
    <property type="entry name" value="Rab-GAP_TBC_sf"/>
</dbReference>
<keyword evidence="1" id="KW-0343">GTPase activation</keyword>
<dbReference type="Gene3D" id="1.10.8.1310">
    <property type="match status" value="1"/>
</dbReference>
<dbReference type="PROSITE" id="PS50086">
    <property type="entry name" value="TBC_RABGAP"/>
    <property type="match status" value="1"/>
</dbReference>
<dbReference type="Gene3D" id="1.10.472.80">
    <property type="entry name" value="Ypt/Rab-GAP domain of gyp1p, domain 3"/>
    <property type="match status" value="1"/>
</dbReference>
<dbReference type="GO" id="GO:0005789">
    <property type="term" value="C:endoplasmic reticulum membrane"/>
    <property type="evidence" value="ECO:0007669"/>
    <property type="project" value="TreeGrafter"/>
</dbReference>
<evidence type="ECO:0000256" key="3">
    <source>
        <dbReference type="SAM" id="Phobius"/>
    </source>
</evidence>
<reference evidence="5" key="1">
    <citation type="journal article" date="2021" name="Proc. Natl. Acad. Sci. U.S.A.">
        <title>Three genomes in the algal genus Volvox reveal the fate of a haploid sex-determining region after a transition to homothallism.</title>
        <authorList>
            <person name="Yamamoto K."/>
            <person name="Hamaji T."/>
            <person name="Kawai-Toyooka H."/>
            <person name="Matsuzaki R."/>
            <person name="Takahashi F."/>
            <person name="Nishimura Y."/>
            <person name="Kawachi M."/>
            <person name="Noguchi H."/>
            <person name="Minakuchi Y."/>
            <person name="Umen J.G."/>
            <person name="Toyoda A."/>
            <person name="Nozaki H."/>
        </authorList>
    </citation>
    <scope>NUCLEOTIDE SEQUENCE</scope>
    <source>
        <strain evidence="5">NIES-3780</strain>
    </source>
</reference>
<dbReference type="InterPro" id="IPR045913">
    <property type="entry name" value="TBC20/Gyp8-like"/>
</dbReference>
<feature type="transmembrane region" description="Helical" evidence="3">
    <location>
        <begin position="839"/>
        <end position="861"/>
    </location>
</feature>
<evidence type="ECO:0000259" key="4">
    <source>
        <dbReference type="PROSITE" id="PS50086"/>
    </source>
</evidence>
<evidence type="ECO:0000313" key="6">
    <source>
        <dbReference type="Proteomes" id="UP000747399"/>
    </source>
</evidence>
<keyword evidence="3" id="KW-1133">Transmembrane helix</keyword>
<feature type="compositionally biased region" description="Basic residues" evidence="2">
    <location>
        <begin position="1"/>
        <end position="15"/>
    </location>
</feature>
<dbReference type="Proteomes" id="UP000747399">
    <property type="component" value="Unassembled WGS sequence"/>
</dbReference>
<dbReference type="EMBL" id="BNCO01000011">
    <property type="protein sequence ID" value="GIL51610.1"/>
    <property type="molecule type" value="Genomic_DNA"/>
</dbReference>
<feature type="region of interest" description="Disordered" evidence="2">
    <location>
        <begin position="736"/>
        <end position="764"/>
    </location>
</feature>
<gene>
    <name evidence="5" type="ORF">Vafri_7563</name>
</gene>
<dbReference type="Pfam" id="PF00566">
    <property type="entry name" value="RabGAP-TBC"/>
    <property type="match status" value="1"/>
</dbReference>
<dbReference type="PANTHER" id="PTHR20913">
    <property type="entry name" value="TBC1 DOMAIN FAMILY MEMBER 20/GTPASE"/>
    <property type="match status" value="1"/>
</dbReference>
<feature type="compositionally biased region" description="Low complexity" evidence="2">
    <location>
        <begin position="738"/>
        <end position="759"/>
    </location>
</feature>
<feature type="compositionally biased region" description="Basic and acidic residues" evidence="2">
    <location>
        <begin position="16"/>
        <end position="25"/>
    </location>
</feature>
<evidence type="ECO:0000256" key="1">
    <source>
        <dbReference type="ARBA" id="ARBA00022468"/>
    </source>
</evidence>